<dbReference type="NCBIfam" id="TIGR00689">
    <property type="entry name" value="rpiB_lacA_lacB"/>
    <property type="match status" value="1"/>
</dbReference>
<dbReference type="Gene3D" id="3.40.1400.10">
    <property type="entry name" value="Sugar-phosphate isomerase, RpiB/LacA/LacB"/>
    <property type="match status" value="1"/>
</dbReference>
<dbReference type="GO" id="GO:0016861">
    <property type="term" value="F:intramolecular oxidoreductase activity, interconverting aldoses and ketoses"/>
    <property type="evidence" value="ECO:0007669"/>
    <property type="project" value="UniProtKB-ARBA"/>
</dbReference>
<dbReference type="SUPFAM" id="SSF89623">
    <property type="entry name" value="Ribose/Galactose isomerase RpiB/AlsB"/>
    <property type="match status" value="1"/>
</dbReference>
<sequence>MVAYLTEHGYPVTDLSATAGEDYPDVAERVARSVARGAHERAVLVCGTGIGMAIAANKIPGIRAAQIPDSYSAERARKSNDAQIACFGSRTMGVEAALLCLRHRLDSDFAGGTRPPRSRRSSRSSRATCARPEHDARAPSPGPRRPSPERRSRPCAQ</sequence>
<evidence type="ECO:0000256" key="2">
    <source>
        <dbReference type="ARBA" id="ARBA00023235"/>
    </source>
</evidence>
<dbReference type="AlphaFoldDB" id="A0A9X8QZA2"/>
<evidence type="ECO:0000313" key="4">
    <source>
        <dbReference type="EMBL" id="SHN21095.1"/>
    </source>
</evidence>
<evidence type="ECO:0000313" key="5">
    <source>
        <dbReference type="Proteomes" id="UP000184388"/>
    </source>
</evidence>
<dbReference type="EMBL" id="FRBK01000024">
    <property type="protein sequence ID" value="SHN21095.1"/>
    <property type="molecule type" value="Genomic_DNA"/>
</dbReference>
<accession>A0A9X8QZA2</accession>
<evidence type="ECO:0000256" key="3">
    <source>
        <dbReference type="SAM" id="MobiDB-lite"/>
    </source>
</evidence>
<name>A0A9X8QZA2_9ACTN</name>
<dbReference type="GO" id="GO:0005975">
    <property type="term" value="P:carbohydrate metabolic process"/>
    <property type="evidence" value="ECO:0007669"/>
    <property type="project" value="InterPro"/>
</dbReference>
<organism evidence="4 5">
    <name type="scientific">Streptomyces yunnanensis</name>
    <dbReference type="NCBI Taxonomy" id="156453"/>
    <lineage>
        <taxon>Bacteria</taxon>
        <taxon>Bacillati</taxon>
        <taxon>Actinomycetota</taxon>
        <taxon>Actinomycetes</taxon>
        <taxon>Kitasatosporales</taxon>
        <taxon>Streptomycetaceae</taxon>
        <taxon>Streptomyces</taxon>
    </lineage>
</organism>
<protein>
    <submittedName>
        <fullName evidence="4">Ribose-5-phosphate isomerase</fullName>
    </submittedName>
</protein>
<evidence type="ECO:0000256" key="1">
    <source>
        <dbReference type="ARBA" id="ARBA00008754"/>
    </source>
</evidence>
<dbReference type="Proteomes" id="UP000184388">
    <property type="component" value="Unassembled WGS sequence"/>
</dbReference>
<gene>
    <name evidence="4" type="ORF">SAMN05216268_12418</name>
</gene>
<dbReference type="PANTHER" id="PTHR43732">
    <property type="entry name" value="RIBOSE 5-PHOSPHATE ISOMERASE-RELATED"/>
    <property type="match status" value="1"/>
</dbReference>
<reference evidence="5" key="1">
    <citation type="submission" date="2016-11" db="EMBL/GenBank/DDBJ databases">
        <authorList>
            <person name="Jaros S."/>
            <person name="Januszkiewicz K."/>
            <person name="Wedrychowicz H."/>
        </authorList>
    </citation>
    <scope>NUCLEOTIDE SEQUENCE [LARGE SCALE GENOMIC DNA]</scope>
    <source>
        <strain evidence="5">CGMCC 4.3555</strain>
    </source>
</reference>
<comment type="similarity">
    <text evidence="1">Belongs to the LacAB/RpiB family.</text>
</comment>
<dbReference type="InterPro" id="IPR036569">
    <property type="entry name" value="RpiB_LacA_LacB_sf"/>
</dbReference>
<feature type="compositionally biased region" description="Basic and acidic residues" evidence="3">
    <location>
        <begin position="146"/>
        <end position="157"/>
    </location>
</feature>
<comment type="caution">
    <text evidence="4">The sequence shown here is derived from an EMBL/GenBank/DDBJ whole genome shotgun (WGS) entry which is preliminary data.</text>
</comment>
<dbReference type="Pfam" id="PF02502">
    <property type="entry name" value="LacAB_rpiB"/>
    <property type="match status" value="1"/>
</dbReference>
<dbReference type="PANTHER" id="PTHR43732:SF1">
    <property type="entry name" value="RIBOSE 5-PHOSPHATE ISOMERASE"/>
    <property type="match status" value="1"/>
</dbReference>
<proteinExistence type="inferred from homology"/>
<dbReference type="InterPro" id="IPR051812">
    <property type="entry name" value="SPI_LacAB/RpiB"/>
</dbReference>
<dbReference type="InterPro" id="IPR003500">
    <property type="entry name" value="RpiB_LacA_LacB"/>
</dbReference>
<keyword evidence="2 4" id="KW-0413">Isomerase</keyword>
<feature type="region of interest" description="Disordered" evidence="3">
    <location>
        <begin position="107"/>
        <end position="157"/>
    </location>
</feature>